<accession>A0ABP1G9S8</accession>
<evidence type="ECO:0000256" key="2">
    <source>
        <dbReference type="ARBA" id="ARBA00009021"/>
    </source>
</evidence>
<evidence type="ECO:0000313" key="11">
    <source>
        <dbReference type="Proteomes" id="UP001497392"/>
    </source>
</evidence>
<sequence>MVCSKCEAKLRKGGPAPDPWREGSTNSVRKINENKLLSKKNFVPSQSKCKTCKTTLLDPKAAYCQGCAYQKGICHVCGVQILDTAGYRQSAK</sequence>
<evidence type="ECO:0000256" key="1">
    <source>
        <dbReference type="ARBA" id="ARBA00004496"/>
    </source>
</evidence>
<evidence type="ECO:0000256" key="8">
    <source>
        <dbReference type="ARBA" id="ARBA00032518"/>
    </source>
</evidence>
<organism evidence="10 11">
    <name type="scientific">Coccomyxa viridis</name>
    <dbReference type="NCBI Taxonomy" id="1274662"/>
    <lineage>
        <taxon>Eukaryota</taxon>
        <taxon>Viridiplantae</taxon>
        <taxon>Chlorophyta</taxon>
        <taxon>core chlorophytes</taxon>
        <taxon>Trebouxiophyceae</taxon>
        <taxon>Trebouxiophyceae incertae sedis</taxon>
        <taxon>Coccomyxaceae</taxon>
        <taxon>Coccomyxa</taxon>
    </lineage>
</organism>
<evidence type="ECO:0000256" key="7">
    <source>
        <dbReference type="ARBA" id="ARBA00023187"/>
    </source>
</evidence>
<evidence type="ECO:0000256" key="5">
    <source>
        <dbReference type="ARBA" id="ARBA00022664"/>
    </source>
</evidence>
<evidence type="ECO:0000256" key="6">
    <source>
        <dbReference type="ARBA" id="ARBA00022728"/>
    </source>
</evidence>
<evidence type="ECO:0000256" key="4">
    <source>
        <dbReference type="ARBA" id="ARBA00022490"/>
    </source>
</evidence>
<reference evidence="10 11" key="1">
    <citation type="submission" date="2024-06" db="EMBL/GenBank/DDBJ databases">
        <authorList>
            <person name="Kraege A."/>
            <person name="Thomma B."/>
        </authorList>
    </citation>
    <scope>NUCLEOTIDE SEQUENCE [LARGE SCALE GENOMIC DNA]</scope>
</reference>
<evidence type="ECO:0000256" key="3">
    <source>
        <dbReference type="ARBA" id="ARBA00018615"/>
    </source>
</evidence>
<dbReference type="PANTHER" id="PTHR11805:SF1">
    <property type="entry name" value="CYSTEINE-RICH PDZ-BINDING PROTEIN"/>
    <property type="match status" value="1"/>
</dbReference>
<dbReference type="Pfam" id="PF10235">
    <property type="entry name" value="Cript"/>
    <property type="match status" value="1"/>
</dbReference>
<comment type="similarity">
    <text evidence="2">Belongs to the CRIPT family.</text>
</comment>
<name>A0ABP1G9S8_9CHLO</name>
<comment type="caution">
    <text evidence="10">The sequence shown here is derived from an EMBL/GenBank/DDBJ whole genome shotgun (WGS) entry which is preliminary data.</text>
</comment>
<feature type="compositionally biased region" description="Basic and acidic residues" evidence="9">
    <location>
        <begin position="1"/>
        <end position="10"/>
    </location>
</feature>
<keyword evidence="4" id="KW-0963">Cytoplasm</keyword>
<keyword evidence="5" id="KW-0507">mRNA processing</keyword>
<evidence type="ECO:0000256" key="9">
    <source>
        <dbReference type="SAM" id="MobiDB-lite"/>
    </source>
</evidence>
<feature type="region of interest" description="Disordered" evidence="9">
    <location>
        <begin position="1"/>
        <end position="25"/>
    </location>
</feature>
<comment type="subcellular location">
    <subcellularLocation>
        <location evidence="1">Cytoplasm</location>
    </subcellularLocation>
</comment>
<keyword evidence="11" id="KW-1185">Reference proteome</keyword>
<proteinExistence type="inferred from homology"/>
<protein>
    <recommendedName>
        <fullName evidence="3">Cysteine-rich PDZ-binding protein</fullName>
    </recommendedName>
    <alternativeName>
        <fullName evidence="8">Cysteine-rich interactor of PDZ three</fullName>
    </alternativeName>
</protein>
<evidence type="ECO:0000313" key="10">
    <source>
        <dbReference type="EMBL" id="CAL5228981.1"/>
    </source>
</evidence>
<keyword evidence="6" id="KW-0747">Spliceosome</keyword>
<dbReference type="InterPro" id="IPR019367">
    <property type="entry name" value="PDZ-binding_CRIPT"/>
</dbReference>
<gene>
    <name evidence="10" type="primary">g12215</name>
    <name evidence="10" type="ORF">VP750_LOCUS10887</name>
</gene>
<keyword evidence="7" id="KW-0508">mRNA splicing</keyword>
<dbReference type="PANTHER" id="PTHR11805">
    <property type="entry name" value="CYSTEINE-RICH PDZ-BINDING PROTEIN"/>
    <property type="match status" value="1"/>
</dbReference>
<dbReference type="EMBL" id="CAXHTA020000019">
    <property type="protein sequence ID" value="CAL5228981.1"/>
    <property type="molecule type" value="Genomic_DNA"/>
</dbReference>
<dbReference type="Proteomes" id="UP001497392">
    <property type="component" value="Unassembled WGS sequence"/>
</dbReference>